<evidence type="ECO:0000313" key="2">
    <source>
        <dbReference type="EMBL" id="EKC18578.1"/>
    </source>
</evidence>
<reference evidence="2" key="1">
    <citation type="journal article" date="2012" name="Nature">
        <title>The oyster genome reveals stress adaptation and complexity of shell formation.</title>
        <authorList>
            <person name="Zhang G."/>
            <person name="Fang X."/>
            <person name="Guo X."/>
            <person name="Li L."/>
            <person name="Luo R."/>
            <person name="Xu F."/>
            <person name="Yang P."/>
            <person name="Zhang L."/>
            <person name="Wang X."/>
            <person name="Qi H."/>
            <person name="Xiong Z."/>
            <person name="Que H."/>
            <person name="Xie Y."/>
            <person name="Holland P.W."/>
            <person name="Paps J."/>
            <person name="Zhu Y."/>
            <person name="Wu F."/>
            <person name="Chen Y."/>
            <person name="Wang J."/>
            <person name="Peng C."/>
            <person name="Meng J."/>
            <person name="Yang L."/>
            <person name="Liu J."/>
            <person name="Wen B."/>
            <person name="Zhang N."/>
            <person name="Huang Z."/>
            <person name="Zhu Q."/>
            <person name="Feng Y."/>
            <person name="Mount A."/>
            <person name="Hedgecock D."/>
            <person name="Xu Z."/>
            <person name="Liu Y."/>
            <person name="Domazet-Loso T."/>
            <person name="Du Y."/>
            <person name="Sun X."/>
            <person name="Zhang S."/>
            <person name="Liu B."/>
            <person name="Cheng P."/>
            <person name="Jiang X."/>
            <person name="Li J."/>
            <person name="Fan D."/>
            <person name="Wang W."/>
            <person name="Fu W."/>
            <person name="Wang T."/>
            <person name="Wang B."/>
            <person name="Zhang J."/>
            <person name="Peng Z."/>
            <person name="Li Y."/>
            <person name="Li N."/>
            <person name="Wang J."/>
            <person name="Chen M."/>
            <person name="He Y."/>
            <person name="Tan F."/>
            <person name="Song X."/>
            <person name="Zheng Q."/>
            <person name="Huang R."/>
            <person name="Yang H."/>
            <person name="Du X."/>
            <person name="Chen L."/>
            <person name="Yang M."/>
            <person name="Gaffney P.M."/>
            <person name="Wang S."/>
            <person name="Luo L."/>
            <person name="She Z."/>
            <person name="Ming Y."/>
            <person name="Huang W."/>
            <person name="Zhang S."/>
            <person name="Huang B."/>
            <person name="Zhang Y."/>
            <person name="Qu T."/>
            <person name="Ni P."/>
            <person name="Miao G."/>
            <person name="Wang J."/>
            <person name="Wang Q."/>
            <person name="Steinberg C.E."/>
            <person name="Wang H."/>
            <person name="Li N."/>
            <person name="Qian L."/>
            <person name="Zhang G."/>
            <person name="Li Y."/>
            <person name="Yang H."/>
            <person name="Liu X."/>
            <person name="Wang J."/>
            <person name="Yin Y."/>
            <person name="Wang J."/>
        </authorList>
    </citation>
    <scope>NUCLEOTIDE SEQUENCE [LARGE SCALE GENOMIC DNA]</scope>
    <source>
        <strain evidence="2">05x7-T-G4-1.051#20</strain>
    </source>
</reference>
<dbReference type="InterPro" id="IPR000566">
    <property type="entry name" value="Lipocln_cytosolic_FA-bd_dom"/>
</dbReference>
<dbReference type="CDD" id="cd19438">
    <property type="entry name" value="lipocalin_Blc-like"/>
    <property type="match status" value="1"/>
</dbReference>
<evidence type="ECO:0000259" key="1">
    <source>
        <dbReference type="Pfam" id="PF08212"/>
    </source>
</evidence>
<dbReference type="HOGENOM" id="CLU_886377_0_0_1"/>
<sequence>MTLPMSLTPIPHGQHGVQDKKSLHVFVHLPVPMYGSQSIYATFERGAYCVTADYTLANDGTNHITVLNSERLNSGTGPIKVIHGYATPSDTPGKLTVHLESVIFDAPYWVIKLGPATYGSENKYQYAIVSDNVKATLFVLARDPEVFKRDYEAEVLQFLKEKGFTTLVNRPVKTYHESVFFDLSVWSTDKLPSTKVFSIGSTATLIPYEHYFDGNEVFNITQAVCDMAGKEIVGMVTFTTCKKAAVIAHQANMLNLPHVLVARDNQHCDFPPSISSHQTLMVYPDCRLLIKAFVSITLHKAWRSVSVIYDETYG</sequence>
<dbReference type="InterPro" id="IPR047202">
    <property type="entry name" value="Lipocalin_Blc-like_dom"/>
</dbReference>
<proteinExistence type="predicted"/>
<dbReference type="InterPro" id="IPR012674">
    <property type="entry name" value="Calycin"/>
</dbReference>
<dbReference type="Pfam" id="PF08212">
    <property type="entry name" value="Lipocalin_2"/>
    <property type="match status" value="1"/>
</dbReference>
<dbReference type="AlphaFoldDB" id="K1PB04"/>
<protein>
    <recommendedName>
        <fullName evidence="1">Lipocalin/cytosolic fatty-acid binding domain-containing protein</fullName>
    </recommendedName>
</protein>
<dbReference type="PANTHER" id="PTHR37437:SF1">
    <property type="entry name" value="LIPOCALIN-RELATED PROTEIN"/>
    <property type="match status" value="1"/>
</dbReference>
<dbReference type="Gene3D" id="3.40.50.2300">
    <property type="match status" value="1"/>
</dbReference>
<feature type="domain" description="Lipocalin/cytosolic fatty-acid binding" evidence="1">
    <location>
        <begin position="42"/>
        <end position="166"/>
    </location>
</feature>
<dbReference type="PANTHER" id="PTHR37437">
    <property type="entry name" value="LIPOCALIN-RELATED PROTEIN-RELATED"/>
    <property type="match status" value="1"/>
</dbReference>
<gene>
    <name evidence="2" type="ORF">CGI_10011826</name>
</gene>
<name>K1PB04_MAGGI</name>
<dbReference type="EMBL" id="JH818395">
    <property type="protein sequence ID" value="EKC18578.1"/>
    <property type="molecule type" value="Genomic_DNA"/>
</dbReference>
<organism evidence="2">
    <name type="scientific">Magallana gigas</name>
    <name type="common">Pacific oyster</name>
    <name type="synonym">Crassostrea gigas</name>
    <dbReference type="NCBI Taxonomy" id="29159"/>
    <lineage>
        <taxon>Eukaryota</taxon>
        <taxon>Metazoa</taxon>
        <taxon>Spiralia</taxon>
        <taxon>Lophotrochozoa</taxon>
        <taxon>Mollusca</taxon>
        <taxon>Bivalvia</taxon>
        <taxon>Autobranchia</taxon>
        <taxon>Pteriomorphia</taxon>
        <taxon>Ostreida</taxon>
        <taxon>Ostreoidea</taxon>
        <taxon>Ostreidae</taxon>
        <taxon>Magallana</taxon>
    </lineage>
</organism>
<dbReference type="Gene3D" id="2.40.128.20">
    <property type="match status" value="1"/>
</dbReference>
<dbReference type="InParanoid" id="K1PB04"/>
<accession>K1PB04</accession>
<dbReference type="SUPFAM" id="SSF50814">
    <property type="entry name" value="Lipocalins"/>
    <property type="match status" value="1"/>
</dbReference>